<keyword evidence="5" id="KW-0274">FAD</keyword>
<evidence type="ECO:0000256" key="8">
    <source>
        <dbReference type="SAM" id="MobiDB-lite"/>
    </source>
</evidence>
<evidence type="ECO:0000259" key="9">
    <source>
        <dbReference type="Pfam" id="PF01494"/>
    </source>
</evidence>
<dbReference type="AlphaFoldDB" id="A0A9W9XQC2"/>
<comment type="cofactor">
    <cofactor evidence="1">
        <name>FAD</name>
        <dbReference type="ChEBI" id="CHEBI:57692"/>
    </cofactor>
</comment>
<feature type="region of interest" description="Disordered" evidence="8">
    <location>
        <begin position="1"/>
        <end position="22"/>
    </location>
</feature>
<proteinExistence type="inferred from homology"/>
<feature type="domain" description="FAD-binding" evidence="9">
    <location>
        <begin position="32"/>
        <end position="404"/>
    </location>
</feature>
<sequence length="436" mass="47922">MRESMVHEATWNPTTSSFSSTDAMQKANDPLPVLIIGAGLSGLAIGRLLTNHGIANIVFEASPPERSQGFAISLHDWGYSLLLEALGGLPLRTLIKAVAPDRFIGGTGWVDLVMRDNETAKVLVEPDADARPAVIRANRNSLRAWVADCGDDELDVRYGHRLKSISGLVGNMQAVFKSGAKYHGSVVIAADGVHSAVRSQVLPHIVPEVLPVVVYHGEFQVSRDEYDRCVRPLIGDANILAGVGDGFNTPITVRNITKTQVHLDWSYSRPARGGNDPLFSAKTPEDQARDLPQALLEELASRQLAEPWARYINPETIQEHSVFHWISRCVYMPTEDALHAAQAGVVFIGDAWHAMPIFGGEGGNLALVDSVELAAAMVKESNVERAVAVYYEGAARRCQEAVRRSRSRFYVLHRPIEEWRNIAEKRRAKAALRQMS</sequence>
<protein>
    <submittedName>
        <fullName evidence="10">FAD/NAD(P)-binding domain-containing protein</fullName>
    </submittedName>
</protein>
<organism evidence="10 11">
    <name type="scientific">Penicillium fimorum</name>
    <dbReference type="NCBI Taxonomy" id="1882269"/>
    <lineage>
        <taxon>Eukaryota</taxon>
        <taxon>Fungi</taxon>
        <taxon>Dikarya</taxon>
        <taxon>Ascomycota</taxon>
        <taxon>Pezizomycotina</taxon>
        <taxon>Eurotiomycetes</taxon>
        <taxon>Eurotiomycetidae</taxon>
        <taxon>Eurotiales</taxon>
        <taxon>Aspergillaceae</taxon>
        <taxon>Penicillium</taxon>
    </lineage>
</organism>
<dbReference type="Pfam" id="PF01494">
    <property type="entry name" value="FAD_binding_3"/>
    <property type="match status" value="1"/>
</dbReference>
<gene>
    <name evidence="10" type="ORF">N7463_009178</name>
</gene>
<evidence type="ECO:0000256" key="5">
    <source>
        <dbReference type="ARBA" id="ARBA00022827"/>
    </source>
</evidence>
<dbReference type="GO" id="GO:0071949">
    <property type="term" value="F:FAD binding"/>
    <property type="evidence" value="ECO:0007669"/>
    <property type="project" value="InterPro"/>
</dbReference>
<evidence type="ECO:0000256" key="7">
    <source>
        <dbReference type="ARBA" id="ARBA00023033"/>
    </source>
</evidence>
<name>A0A9W9XQC2_9EURO</name>
<dbReference type="Proteomes" id="UP001149954">
    <property type="component" value="Unassembled WGS sequence"/>
</dbReference>
<dbReference type="PANTHER" id="PTHR47178:SF4">
    <property type="entry name" value="FAD-DEPENDENT MONOOXYGENASE APTC"/>
    <property type="match status" value="1"/>
</dbReference>
<dbReference type="Gene3D" id="3.50.50.60">
    <property type="entry name" value="FAD/NAD(P)-binding domain"/>
    <property type="match status" value="1"/>
</dbReference>
<keyword evidence="4" id="KW-0285">Flavoprotein</keyword>
<evidence type="ECO:0000256" key="4">
    <source>
        <dbReference type="ARBA" id="ARBA00022630"/>
    </source>
</evidence>
<keyword evidence="6" id="KW-0560">Oxidoreductase</keyword>
<dbReference type="PRINTS" id="PR00420">
    <property type="entry name" value="RNGMNOXGNASE"/>
</dbReference>
<dbReference type="OrthoDB" id="47494at2759"/>
<dbReference type="PANTHER" id="PTHR47178">
    <property type="entry name" value="MONOOXYGENASE, FAD-BINDING"/>
    <property type="match status" value="1"/>
</dbReference>
<dbReference type="SUPFAM" id="SSF51905">
    <property type="entry name" value="FAD/NAD(P)-binding domain"/>
    <property type="match status" value="1"/>
</dbReference>
<dbReference type="InterPro" id="IPR002938">
    <property type="entry name" value="FAD-bd"/>
</dbReference>
<evidence type="ECO:0000256" key="3">
    <source>
        <dbReference type="ARBA" id="ARBA00007992"/>
    </source>
</evidence>
<reference evidence="10" key="2">
    <citation type="journal article" date="2023" name="IMA Fungus">
        <title>Comparative genomic study of the Penicillium genus elucidates a diverse pangenome and 15 lateral gene transfer events.</title>
        <authorList>
            <person name="Petersen C."/>
            <person name="Sorensen T."/>
            <person name="Nielsen M.R."/>
            <person name="Sondergaard T.E."/>
            <person name="Sorensen J.L."/>
            <person name="Fitzpatrick D.A."/>
            <person name="Frisvad J.C."/>
            <person name="Nielsen K.L."/>
        </authorList>
    </citation>
    <scope>NUCLEOTIDE SEQUENCE</scope>
    <source>
        <strain evidence="10">IBT 29495</strain>
    </source>
</reference>
<keyword evidence="11" id="KW-1185">Reference proteome</keyword>
<feature type="compositionally biased region" description="Polar residues" evidence="8">
    <location>
        <begin position="11"/>
        <end position="22"/>
    </location>
</feature>
<dbReference type="GO" id="GO:0004497">
    <property type="term" value="F:monooxygenase activity"/>
    <property type="evidence" value="ECO:0007669"/>
    <property type="project" value="UniProtKB-KW"/>
</dbReference>
<evidence type="ECO:0000313" key="10">
    <source>
        <dbReference type="EMBL" id="KAJ5497191.1"/>
    </source>
</evidence>
<evidence type="ECO:0000256" key="2">
    <source>
        <dbReference type="ARBA" id="ARBA00005179"/>
    </source>
</evidence>
<comment type="pathway">
    <text evidence="2">Secondary metabolite biosynthesis.</text>
</comment>
<keyword evidence="7" id="KW-0503">Monooxygenase</keyword>
<evidence type="ECO:0000256" key="6">
    <source>
        <dbReference type="ARBA" id="ARBA00023002"/>
    </source>
</evidence>
<evidence type="ECO:0000313" key="11">
    <source>
        <dbReference type="Proteomes" id="UP001149954"/>
    </source>
</evidence>
<dbReference type="EMBL" id="JAPWDS010000005">
    <property type="protein sequence ID" value="KAJ5497191.1"/>
    <property type="molecule type" value="Genomic_DNA"/>
</dbReference>
<dbReference type="InterPro" id="IPR036188">
    <property type="entry name" value="FAD/NAD-bd_sf"/>
</dbReference>
<comment type="similarity">
    <text evidence="3">Belongs to the paxM FAD-dependent monooxygenase family.</text>
</comment>
<comment type="caution">
    <text evidence="10">The sequence shown here is derived from an EMBL/GenBank/DDBJ whole genome shotgun (WGS) entry which is preliminary data.</text>
</comment>
<accession>A0A9W9XQC2</accession>
<reference evidence="10" key="1">
    <citation type="submission" date="2022-12" db="EMBL/GenBank/DDBJ databases">
        <authorList>
            <person name="Petersen C."/>
        </authorList>
    </citation>
    <scope>NUCLEOTIDE SEQUENCE</scope>
    <source>
        <strain evidence="10">IBT 29495</strain>
    </source>
</reference>
<evidence type="ECO:0000256" key="1">
    <source>
        <dbReference type="ARBA" id="ARBA00001974"/>
    </source>
</evidence>